<dbReference type="RefSeq" id="WP_138125976.1">
    <property type="nucleotide sequence ID" value="NZ_SWLG01000006.1"/>
</dbReference>
<feature type="domain" description="IDEAL" evidence="1">
    <location>
        <begin position="35"/>
        <end position="71"/>
    </location>
</feature>
<dbReference type="OrthoDB" id="2989967at2"/>
<organism evidence="2 3">
    <name type="scientific">Exobacillus caeni</name>
    <dbReference type="NCBI Taxonomy" id="2574798"/>
    <lineage>
        <taxon>Bacteria</taxon>
        <taxon>Bacillati</taxon>
        <taxon>Bacillota</taxon>
        <taxon>Bacilli</taxon>
        <taxon>Bacillales</taxon>
        <taxon>Guptibacillaceae</taxon>
        <taxon>Exobacillus</taxon>
    </lineage>
</organism>
<gene>
    <name evidence="2" type="ORF">FCL54_10155</name>
</gene>
<evidence type="ECO:0000313" key="2">
    <source>
        <dbReference type="EMBL" id="TLS37496.1"/>
    </source>
</evidence>
<dbReference type="InterPro" id="IPR027393">
    <property type="entry name" value="Virus_scaffolding_prot_C"/>
</dbReference>
<reference evidence="2 3" key="1">
    <citation type="submission" date="2019-04" db="EMBL/GenBank/DDBJ databases">
        <title>Bacillus caeni sp. nov., a bacterium isolated from mangrove sediment.</title>
        <authorList>
            <person name="Huang H."/>
            <person name="Mo K."/>
            <person name="Hu Y."/>
        </authorList>
    </citation>
    <scope>NUCLEOTIDE SEQUENCE [LARGE SCALE GENOMIC DNA]</scope>
    <source>
        <strain evidence="2 3">HB172195</strain>
    </source>
</reference>
<keyword evidence="3" id="KW-1185">Reference proteome</keyword>
<accession>A0A5R9F574</accession>
<comment type="caution">
    <text evidence="2">The sequence shown here is derived from an EMBL/GenBank/DDBJ whole genome shotgun (WGS) entry which is preliminary data.</text>
</comment>
<dbReference type="InterPro" id="IPR014957">
    <property type="entry name" value="IDEAL_dom"/>
</dbReference>
<evidence type="ECO:0000259" key="1">
    <source>
        <dbReference type="SMART" id="SM00914"/>
    </source>
</evidence>
<dbReference type="AlphaFoldDB" id="A0A5R9F574"/>
<dbReference type="Proteomes" id="UP000308230">
    <property type="component" value="Unassembled WGS sequence"/>
</dbReference>
<name>A0A5R9F574_9BACL</name>
<dbReference type="EMBL" id="SWLG01000006">
    <property type="protein sequence ID" value="TLS37496.1"/>
    <property type="molecule type" value="Genomic_DNA"/>
</dbReference>
<protein>
    <submittedName>
        <fullName evidence="2">IDEAL domain-containing protein</fullName>
    </submittedName>
</protein>
<evidence type="ECO:0000313" key="3">
    <source>
        <dbReference type="Proteomes" id="UP000308230"/>
    </source>
</evidence>
<proteinExistence type="predicted"/>
<dbReference type="SMART" id="SM00914">
    <property type="entry name" value="IDEAL"/>
    <property type="match status" value="1"/>
</dbReference>
<sequence length="82" mass="10114">MKNNNNSYKDNMKERAMLKKKKREAFTLELTAQLVLDEALFLFQKKRYEQMVDEALLERNKNKFMEVTKEYNKFMKQYKQHL</sequence>
<dbReference type="Pfam" id="PF08858">
    <property type="entry name" value="IDEAL"/>
    <property type="match status" value="1"/>
</dbReference>
<dbReference type="Gene3D" id="4.10.810.10">
    <property type="entry name" value="Virus Scaffolding Protein, Chain A"/>
    <property type="match status" value="1"/>
</dbReference>